<dbReference type="Gene3D" id="3.40.50.2000">
    <property type="entry name" value="Glycogen Phosphorylase B"/>
    <property type="match status" value="2"/>
</dbReference>
<proteinExistence type="predicted"/>
<dbReference type="Pfam" id="PF13439">
    <property type="entry name" value="Glyco_transf_4"/>
    <property type="match status" value="1"/>
</dbReference>
<dbReference type="InterPro" id="IPR028098">
    <property type="entry name" value="Glyco_trans_4-like_N"/>
</dbReference>
<comment type="caution">
    <text evidence="4">The sequence shown here is derived from an EMBL/GenBank/DDBJ whole genome shotgun (WGS) entry which is preliminary data.</text>
</comment>
<sequence length="391" mass="41831">MAAATRLQTYRPLRPTAQPSPRPRIAYLITNSEIGGAQSHVADLLQSMAGKADTVLLAGGDGPLFDIAKQTGAQAIRLARLDNALSPWRAIAALRELVKALKQAAPDLIHAHSAKAGALGRIAGFLLGIPVIYTVHGFAFKPEAPVRQRIAARVAEWMLAPLTARVICVAEAERRLAQALPLRADRIAVVPNGIADTIQRATPEKPMRRIVMVARFAAPKRPDAVIRAFARSGLPDCELVLAGDGPEREAMQQLARAIAPGRVTFPGSVTDIAGLLGTAQAFTLASDHEGLPLSVLEAMRAGLPIIASDLPGIREQLEDGKHGLLVNHHDESALSAAFERLAGEPALRASLGRAARQRWEQLFGLKRMADATWTIYQAALPIPPRATRVPT</sequence>
<reference evidence="4 5" key="1">
    <citation type="submission" date="2018-04" db="EMBL/GenBank/DDBJ databases">
        <title>Cupriavidus necator CR12 genome sequencing and assembly.</title>
        <authorList>
            <person name="Ben Fekih I."/>
            <person name="Mazhar H.S."/>
            <person name="Bello S.K."/>
            <person name="Rensing C."/>
        </authorList>
    </citation>
    <scope>NUCLEOTIDE SEQUENCE [LARGE SCALE GENOMIC DNA]</scope>
    <source>
        <strain evidence="4 5">CR12</strain>
    </source>
</reference>
<evidence type="ECO:0000313" key="4">
    <source>
        <dbReference type="EMBL" id="RCJ06748.1"/>
    </source>
</evidence>
<dbReference type="PANTHER" id="PTHR12526">
    <property type="entry name" value="GLYCOSYLTRANSFERASE"/>
    <property type="match status" value="1"/>
</dbReference>
<dbReference type="Pfam" id="PF00534">
    <property type="entry name" value="Glycos_transf_1"/>
    <property type="match status" value="1"/>
</dbReference>
<dbReference type="InterPro" id="IPR001296">
    <property type="entry name" value="Glyco_trans_1"/>
</dbReference>
<feature type="region of interest" description="Disordered" evidence="1">
    <location>
        <begin position="1"/>
        <end position="21"/>
    </location>
</feature>
<evidence type="ECO:0000259" key="2">
    <source>
        <dbReference type="Pfam" id="PF00534"/>
    </source>
</evidence>
<dbReference type="PANTHER" id="PTHR12526:SF630">
    <property type="entry name" value="GLYCOSYLTRANSFERASE"/>
    <property type="match status" value="1"/>
</dbReference>
<gene>
    <name evidence="4" type="ORF">DDK22_19915</name>
</gene>
<accession>A0A367PFU1</accession>
<dbReference type="SUPFAM" id="SSF53756">
    <property type="entry name" value="UDP-Glycosyltransferase/glycogen phosphorylase"/>
    <property type="match status" value="1"/>
</dbReference>
<dbReference type="EMBL" id="QDHA01000045">
    <property type="protein sequence ID" value="RCJ06748.1"/>
    <property type="molecule type" value="Genomic_DNA"/>
</dbReference>
<evidence type="ECO:0000259" key="3">
    <source>
        <dbReference type="Pfam" id="PF13439"/>
    </source>
</evidence>
<evidence type="ECO:0000256" key="1">
    <source>
        <dbReference type="SAM" id="MobiDB-lite"/>
    </source>
</evidence>
<name>A0A367PFU1_CUPNE</name>
<keyword evidence="4" id="KW-0808">Transferase</keyword>
<dbReference type="AlphaFoldDB" id="A0A367PFU1"/>
<dbReference type="CDD" id="cd03808">
    <property type="entry name" value="GT4_CapM-like"/>
    <property type="match status" value="1"/>
</dbReference>
<protein>
    <submittedName>
        <fullName evidence="4">Glycosyltransferase family 1 protein</fullName>
    </submittedName>
</protein>
<feature type="domain" description="Glycosyltransferase subfamily 4-like N-terminal" evidence="3">
    <location>
        <begin position="34"/>
        <end position="194"/>
    </location>
</feature>
<dbReference type="RefSeq" id="WP_114133439.1">
    <property type="nucleotide sequence ID" value="NZ_CP068434.1"/>
</dbReference>
<dbReference type="GO" id="GO:0016757">
    <property type="term" value="F:glycosyltransferase activity"/>
    <property type="evidence" value="ECO:0007669"/>
    <property type="project" value="InterPro"/>
</dbReference>
<organism evidence="4 5">
    <name type="scientific">Cupriavidus necator</name>
    <name type="common">Alcaligenes eutrophus</name>
    <name type="synonym">Ralstonia eutropha</name>
    <dbReference type="NCBI Taxonomy" id="106590"/>
    <lineage>
        <taxon>Bacteria</taxon>
        <taxon>Pseudomonadati</taxon>
        <taxon>Pseudomonadota</taxon>
        <taxon>Betaproteobacteria</taxon>
        <taxon>Burkholderiales</taxon>
        <taxon>Burkholderiaceae</taxon>
        <taxon>Cupriavidus</taxon>
    </lineage>
</organism>
<dbReference type="Proteomes" id="UP000253501">
    <property type="component" value="Unassembled WGS sequence"/>
</dbReference>
<evidence type="ECO:0000313" key="5">
    <source>
        <dbReference type="Proteomes" id="UP000253501"/>
    </source>
</evidence>
<feature type="domain" description="Glycosyl transferase family 1" evidence="2">
    <location>
        <begin position="205"/>
        <end position="358"/>
    </location>
</feature>